<protein>
    <recommendedName>
        <fullName evidence="8">Spermidine/putrescine import ATP-binding protein PotA</fullName>
        <ecNumber evidence="8">7.6.2.11</ecNumber>
    </recommendedName>
</protein>
<keyword evidence="7 8" id="KW-0472">Membrane</keyword>
<dbReference type="NCBIfam" id="TIGR01187">
    <property type="entry name" value="potA"/>
    <property type="match status" value="1"/>
</dbReference>
<dbReference type="InterPro" id="IPR017871">
    <property type="entry name" value="ABC_transporter-like_CS"/>
</dbReference>
<dbReference type="EMBL" id="CP028907">
    <property type="protein sequence ID" value="AWB08780.1"/>
    <property type="molecule type" value="Genomic_DNA"/>
</dbReference>
<dbReference type="GO" id="GO:0005524">
    <property type="term" value="F:ATP binding"/>
    <property type="evidence" value="ECO:0007669"/>
    <property type="project" value="UniProtKB-KW"/>
</dbReference>
<dbReference type="AlphaFoldDB" id="A0A2R4VWF2"/>
<dbReference type="InterPro" id="IPR050093">
    <property type="entry name" value="ABC_SmlMolc_Importer"/>
</dbReference>
<comment type="catalytic activity">
    <reaction evidence="8">
        <text>ATP + H2O + polyamine-[polyamine-binding protein]Side 1 = ADP + phosphate + polyamineSide 2 + [polyamine-binding protein]Side 1.</text>
        <dbReference type="EC" id="7.6.2.11"/>
    </reaction>
</comment>
<dbReference type="SUPFAM" id="SSF50331">
    <property type="entry name" value="MOP-like"/>
    <property type="match status" value="1"/>
</dbReference>
<dbReference type="OrthoDB" id="9802264at2"/>
<evidence type="ECO:0000256" key="6">
    <source>
        <dbReference type="ARBA" id="ARBA00022967"/>
    </source>
</evidence>
<keyword evidence="1 8" id="KW-0813">Transport</keyword>
<dbReference type="GO" id="GO:0043190">
    <property type="term" value="C:ATP-binding cassette (ABC) transporter complex"/>
    <property type="evidence" value="ECO:0007669"/>
    <property type="project" value="InterPro"/>
</dbReference>
<evidence type="ECO:0000256" key="3">
    <source>
        <dbReference type="ARBA" id="ARBA00022519"/>
    </source>
</evidence>
<accession>A0A2R4VWF2</accession>
<dbReference type="SMART" id="SM00382">
    <property type="entry name" value="AAA"/>
    <property type="match status" value="1"/>
</dbReference>
<keyword evidence="11" id="KW-1185">Reference proteome</keyword>
<keyword evidence="10" id="KW-0614">Plasmid</keyword>
<dbReference type="PANTHER" id="PTHR42781:SF5">
    <property type="entry name" value="PUTRESCINE TRANSPORT ATP-BINDING PROTEIN POTG"/>
    <property type="match status" value="1"/>
</dbReference>
<dbReference type="InterPro" id="IPR005893">
    <property type="entry name" value="PotA-like"/>
</dbReference>
<evidence type="ECO:0000256" key="1">
    <source>
        <dbReference type="ARBA" id="ARBA00022448"/>
    </source>
</evidence>
<evidence type="ECO:0000256" key="4">
    <source>
        <dbReference type="ARBA" id="ARBA00022741"/>
    </source>
</evidence>
<evidence type="ECO:0000256" key="8">
    <source>
        <dbReference type="RuleBase" id="RU364083"/>
    </source>
</evidence>
<sequence>MAGQPIRKPTRLEPWQDAGQTPYVRIEKVTKTFGDFVAVDEVSLSIYRNEFFALLGGSGSGKTTLLRMLAGFEQPTEGKIFIDGVDMAGIPPYERPVNMMFQSYALFPHMTVEQNVAFGLKQDGVAKAEIRDRVAEMLGMVQLSAFGKRRPHQLSGGQRQRVALARSLVKRPKLLLLDEPLGALDKKLRERTQFELVNIQEKLGVTFIVVTHDQEEAMTMSSRIAVMNHGVIAQVGTPTEIYEYPHNRFVAEFIGSINMFDGRVVETNGDQVIVASEEAGCELLIAHATPAPAGSPVSVAIRPEKIALSKEPLPGGDGRNQTTGIVREIAYLGDVSIYLVQLPTGKTVRVTAPNITRRTEMPITWEDEVTLTWRPFAGVVLTQ</sequence>
<dbReference type="RefSeq" id="WP_108549028.1">
    <property type="nucleotide sequence ID" value="NZ_CP028907.1"/>
</dbReference>
<gene>
    <name evidence="8" type="primary">potA</name>
    <name evidence="10" type="ORF">A6A40_27580</name>
</gene>
<dbReference type="Pfam" id="PF00005">
    <property type="entry name" value="ABC_tran"/>
    <property type="match status" value="1"/>
</dbReference>
<geneLocation type="plasmid" evidence="10 11">
    <name>pYZ6</name>
</geneLocation>
<evidence type="ECO:0000256" key="7">
    <source>
        <dbReference type="ARBA" id="ARBA00023136"/>
    </source>
</evidence>
<dbReference type="GO" id="GO:0015417">
    <property type="term" value="F:ABC-type polyamine transporter activity"/>
    <property type="evidence" value="ECO:0007669"/>
    <property type="project" value="UniProtKB-EC"/>
</dbReference>
<dbReference type="InterPro" id="IPR003593">
    <property type="entry name" value="AAA+_ATPase"/>
</dbReference>
<evidence type="ECO:0000256" key="5">
    <source>
        <dbReference type="ARBA" id="ARBA00022840"/>
    </source>
</evidence>
<keyword evidence="6 8" id="KW-1278">Translocase</keyword>
<proteinExistence type="inferred from homology"/>
<keyword evidence="2 8" id="KW-1003">Cell membrane</keyword>
<dbReference type="SUPFAM" id="SSF52540">
    <property type="entry name" value="P-loop containing nucleoside triphosphate hydrolases"/>
    <property type="match status" value="1"/>
</dbReference>
<dbReference type="InterPro" id="IPR003439">
    <property type="entry name" value="ABC_transporter-like_ATP-bd"/>
</dbReference>
<evidence type="ECO:0000256" key="2">
    <source>
        <dbReference type="ARBA" id="ARBA00022475"/>
    </source>
</evidence>
<comment type="function">
    <text evidence="8">Part of the ABC transporter complex PotABCD involved in spermidine/putrescine import. Responsible for energy coupling to the transport system.</text>
</comment>
<organism evidence="10 11">
    <name type="scientific">Azospirillum humicireducens</name>
    <dbReference type="NCBI Taxonomy" id="1226968"/>
    <lineage>
        <taxon>Bacteria</taxon>
        <taxon>Pseudomonadati</taxon>
        <taxon>Pseudomonadota</taxon>
        <taxon>Alphaproteobacteria</taxon>
        <taxon>Rhodospirillales</taxon>
        <taxon>Azospirillaceae</taxon>
        <taxon>Azospirillum</taxon>
    </lineage>
</organism>
<dbReference type="InterPro" id="IPR013611">
    <property type="entry name" value="Transp-assoc_OB_typ2"/>
</dbReference>
<feature type="domain" description="ABC transporter" evidence="9">
    <location>
        <begin position="24"/>
        <end position="254"/>
    </location>
</feature>
<dbReference type="EC" id="7.6.2.11" evidence="8"/>
<dbReference type="Gene3D" id="3.40.50.300">
    <property type="entry name" value="P-loop containing nucleotide triphosphate hydrolases"/>
    <property type="match status" value="1"/>
</dbReference>
<evidence type="ECO:0000313" key="10">
    <source>
        <dbReference type="EMBL" id="AWB08780.1"/>
    </source>
</evidence>
<dbReference type="GO" id="GO:0015847">
    <property type="term" value="P:putrescine transport"/>
    <property type="evidence" value="ECO:0007669"/>
    <property type="project" value="UniProtKB-ARBA"/>
</dbReference>
<dbReference type="Gene3D" id="2.40.50.100">
    <property type="match status" value="1"/>
</dbReference>
<name>A0A2R4VWF2_9PROT</name>
<dbReference type="PANTHER" id="PTHR42781">
    <property type="entry name" value="SPERMIDINE/PUTRESCINE IMPORT ATP-BINDING PROTEIN POTA"/>
    <property type="match status" value="1"/>
</dbReference>
<keyword evidence="4 8" id="KW-0547">Nucleotide-binding</keyword>
<keyword evidence="5 8" id="KW-0067">ATP-binding</keyword>
<dbReference type="InterPro" id="IPR008995">
    <property type="entry name" value="Mo/tungstate-bd_C_term_dom"/>
</dbReference>
<evidence type="ECO:0000259" key="9">
    <source>
        <dbReference type="PROSITE" id="PS50893"/>
    </source>
</evidence>
<dbReference type="Proteomes" id="UP000077405">
    <property type="component" value="Plasmid pYZ6"/>
</dbReference>
<reference evidence="10 11" key="1">
    <citation type="submission" date="2018-04" db="EMBL/GenBank/DDBJ databases">
        <title>Complete genome sequence of the nitrogen-fixing bacterium Azospirillum humicireducens type strain SgZ-5.</title>
        <authorList>
            <person name="Yu Z."/>
        </authorList>
    </citation>
    <scope>NUCLEOTIDE SEQUENCE [LARGE SCALE GENOMIC DNA]</scope>
    <source>
        <strain evidence="10 11">SgZ-5</strain>
        <plasmid evidence="10 11">pYZ6</plasmid>
    </source>
</reference>
<dbReference type="InterPro" id="IPR027417">
    <property type="entry name" value="P-loop_NTPase"/>
</dbReference>
<dbReference type="GO" id="GO:0016887">
    <property type="term" value="F:ATP hydrolysis activity"/>
    <property type="evidence" value="ECO:0007669"/>
    <property type="project" value="InterPro"/>
</dbReference>
<dbReference type="KEGG" id="ahu:A6A40_27580"/>
<evidence type="ECO:0000313" key="11">
    <source>
        <dbReference type="Proteomes" id="UP000077405"/>
    </source>
</evidence>
<dbReference type="FunFam" id="3.40.50.300:FF:000133">
    <property type="entry name" value="Spermidine/putrescine import ATP-binding protein PotA"/>
    <property type="match status" value="1"/>
</dbReference>
<dbReference type="Pfam" id="PF08402">
    <property type="entry name" value="TOBE_2"/>
    <property type="match status" value="1"/>
</dbReference>
<dbReference type="PROSITE" id="PS00211">
    <property type="entry name" value="ABC_TRANSPORTER_1"/>
    <property type="match status" value="1"/>
</dbReference>
<keyword evidence="3" id="KW-0997">Cell inner membrane</keyword>
<comment type="similarity">
    <text evidence="8">Belongs to the ABC transporter superfamily. Spermidine/putrescine importer (TC 3.A.1.11.1) family.</text>
</comment>
<comment type="subunit">
    <text evidence="8">The complex is composed of two ATP-binding proteins (PotA), two transmembrane proteins (PotB and PotC) and a solute-binding protein (PotD).</text>
</comment>
<dbReference type="PROSITE" id="PS50893">
    <property type="entry name" value="ABC_TRANSPORTER_2"/>
    <property type="match status" value="1"/>
</dbReference>